<evidence type="ECO:0000256" key="1">
    <source>
        <dbReference type="SAM" id="MobiDB-lite"/>
    </source>
</evidence>
<dbReference type="AlphaFoldDB" id="A0AAV7NQA8"/>
<keyword evidence="3" id="KW-1185">Reference proteome</keyword>
<evidence type="ECO:0000313" key="3">
    <source>
        <dbReference type="Proteomes" id="UP001066276"/>
    </source>
</evidence>
<proteinExistence type="predicted"/>
<dbReference type="EMBL" id="JANPWB010000012">
    <property type="protein sequence ID" value="KAJ1118275.1"/>
    <property type="molecule type" value="Genomic_DNA"/>
</dbReference>
<gene>
    <name evidence="2" type="ORF">NDU88_006470</name>
</gene>
<sequence length="539" mass="56812">MRSGKIKKEHPNPQKHKKCGHAIDVGNATLSSQSASRSAFAIPAAPFSSAADPSSLEIVKPQSSVVLTAYLFPSKLRKSSLLSYFKKKTKLELLTNGREIKSDLGQSTLMEPAVTVPLSTACGYFTTVAQVYFPVLSASPVFSQSASRSEVSHSPPPEDQQAVLLPKHKLSPIIISSDHSSNAGVGVLSSAASPAALHRWAGPVGPPVGCHDSQQDYGTFSSCSPPAAQWIRSSTGSIHPMLPLRSSCVAAHSSQIDLSKGELNNPSLSDLSCLQFDPPSGAVKESNPVFPPTLMEASSAWHQLLQTLQSTVLALNYHSDKLDVQVDVLNTLASYVAHIDHKIENLNKLTTRAQTSSNYVQPTCCCSPIIESLSSLPTFLSSVVREIKRLSPAPVSSALTSNQSAHSDLVRGSIQPKTPAKLCPVKSVTLINPPQSVVTGALELVTEAKDASTSSLSPELEPVVPASSHFLCTPAQSAPVQVTSSGVDSMAQPPLSKREKKDSANNGIAGGANLLKDLRQTSTVGSPRGAAVLAVSRCT</sequence>
<name>A0AAV7NQA8_PLEWA</name>
<accession>A0AAV7NQA8</accession>
<organism evidence="2 3">
    <name type="scientific">Pleurodeles waltl</name>
    <name type="common">Iberian ribbed newt</name>
    <dbReference type="NCBI Taxonomy" id="8319"/>
    <lineage>
        <taxon>Eukaryota</taxon>
        <taxon>Metazoa</taxon>
        <taxon>Chordata</taxon>
        <taxon>Craniata</taxon>
        <taxon>Vertebrata</taxon>
        <taxon>Euteleostomi</taxon>
        <taxon>Amphibia</taxon>
        <taxon>Batrachia</taxon>
        <taxon>Caudata</taxon>
        <taxon>Salamandroidea</taxon>
        <taxon>Salamandridae</taxon>
        <taxon>Pleurodelinae</taxon>
        <taxon>Pleurodeles</taxon>
    </lineage>
</organism>
<dbReference type="Proteomes" id="UP001066276">
    <property type="component" value="Chromosome 8"/>
</dbReference>
<evidence type="ECO:0000313" key="2">
    <source>
        <dbReference type="EMBL" id="KAJ1118275.1"/>
    </source>
</evidence>
<protein>
    <submittedName>
        <fullName evidence="2">Uncharacterized protein</fullName>
    </submittedName>
</protein>
<comment type="caution">
    <text evidence="2">The sequence shown here is derived from an EMBL/GenBank/DDBJ whole genome shotgun (WGS) entry which is preliminary data.</text>
</comment>
<reference evidence="2" key="1">
    <citation type="journal article" date="2022" name="bioRxiv">
        <title>Sequencing and chromosome-scale assembly of the giantPleurodeles waltlgenome.</title>
        <authorList>
            <person name="Brown T."/>
            <person name="Elewa A."/>
            <person name="Iarovenko S."/>
            <person name="Subramanian E."/>
            <person name="Araus A.J."/>
            <person name="Petzold A."/>
            <person name="Susuki M."/>
            <person name="Suzuki K.-i.T."/>
            <person name="Hayashi T."/>
            <person name="Toyoda A."/>
            <person name="Oliveira C."/>
            <person name="Osipova E."/>
            <person name="Leigh N.D."/>
            <person name="Simon A."/>
            <person name="Yun M.H."/>
        </authorList>
    </citation>
    <scope>NUCLEOTIDE SEQUENCE</scope>
    <source>
        <strain evidence="2">20211129_DDA</strain>
        <tissue evidence="2">Liver</tissue>
    </source>
</reference>
<feature type="region of interest" description="Disordered" evidence="1">
    <location>
        <begin position="482"/>
        <end position="508"/>
    </location>
</feature>